<organism evidence="1 2">
    <name type="scientific">Plesiocystis pacifica SIR-1</name>
    <dbReference type="NCBI Taxonomy" id="391625"/>
    <lineage>
        <taxon>Bacteria</taxon>
        <taxon>Pseudomonadati</taxon>
        <taxon>Myxococcota</taxon>
        <taxon>Polyangia</taxon>
        <taxon>Nannocystales</taxon>
        <taxon>Nannocystaceae</taxon>
        <taxon>Plesiocystis</taxon>
    </lineage>
</organism>
<comment type="caution">
    <text evidence="1">The sequence shown here is derived from an EMBL/GenBank/DDBJ whole genome shotgun (WGS) entry which is preliminary data.</text>
</comment>
<dbReference type="InterPro" id="IPR050816">
    <property type="entry name" value="Flavin-dep_Halogenase_NPB"/>
</dbReference>
<evidence type="ECO:0000313" key="1">
    <source>
        <dbReference type="EMBL" id="EDM79141.1"/>
    </source>
</evidence>
<proteinExistence type="predicted"/>
<dbReference type="InterPro" id="IPR036188">
    <property type="entry name" value="FAD/NAD-bd_sf"/>
</dbReference>
<dbReference type="SUPFAM" id="SSF51905">
    <property type="entry name" value="FAD/NAD(P)-binding domain"/>
    <property type="match status" value="1"/>
</dbReference>
<gene>
    <name evidence="1" type="ORF">PPSIR1_27283</name>
</gene>
<dbReference type="Pfam" id="PF04820">
    <property type="entry name" value="Trp_halogenase"/>
    <property type="match status" value="2"/>
</dbReference>
<dbReference type="STRING" id="391625.PPSIR1_27283"/>
<reference evidence="1 2" key="1">
    <citation type="submission" date="2007-06" db="EMBL/GenBank/DDBJ databases">
        <authorList>
            <person name="Shimkets L."/>
            <person name="Ferriera S."/>
            <person name="Johnson J."/>
            <person name="Kravitz S."/>
            <person name="Beeson K."/>
            <person name="Sutton G."/>
            <person name="Rogers Y.-H."/>
            <person name="Friedman R."/>
            <person name="Frazier M."/>
            <person name="Venter J.C."/>
        </authorList>
    </citation>
    <scope>NUCLEOTIDE SEQUENCE [LARGE SCALE GENOMIC DNA]</scope>
    <source>
        <strain evidence="1 2">SIR-1</strain>
    </source>
</reference>
<dbReference type="Gene3D" id="3.50.50.60">
    <property type="entry name" value="FAD/NAD(P)-binding domain"/>
    <property type="match status" value="1"/>
</dbReference>
<dbReference type="GO" id="GO:0004497">
    <property type="term" value="F:monooxygenase activity"/>
    <property type="evidence" value="ECO:0007669"/>
    <property type="project" value="InterPro"/>
</dbReference>
<protein>
    <submittedName>
        <fullName evidence="1">Putative halogenase</fullName>
    </submittedName>
</protein>
<evidence type="ECO:0000313" key="2">
    <source>
        <dbReference type="Proteomes" id="UP000005801"/>
    </source>
</evidence>
<dbReference type="EMBL" id="ABCS01000022">
    <property type="protein sequence ID" value="EDM79141.1"/>
    <property type="molecule type" value="Genomic_DNA"/>
</dbReference>
<dbReference type="Proteomes" id="UP000005801">
    <property type="component" value="Unassembled WGS sequence"/>
</dbReference>
<dbReference type="AlphaFoldDB" id="A6G4M1"/>
<keyword evidence="2" id="KW-1185">Reference proteome</keyword>
<accession>A6G4M1</accession>
<dbReference type="InterPro" id="IPR006905">
    <property type="entry name" value="Flavin_halogenase"/>
</dbReference>
<dbReference type="eggNOG" id="COG0644">
    <property type="taxonomic scope" value="Bacteria"/>
</dbReference>
<name>A6G4M1_9BACT</name>
<dbReference type="PANTHER" id="PTHR43747:SF1">
    <property type="entry name" value="SLR1998 PROTEIN"/>
    <property type="match status" value="1"/>
</dbReference>
<sequence>MVIIGGGPAGTSAATQLAKKGYDVVLFEKAKHPREHVGESLIPHFWRYTDELGVSEKILAEGFQEKTGGTVVWNGRIQQVSFSDFAYDRRALHVERARFDHILFQHCQENGAKTFERVMVKSVRFAEEAGGKQTVVWRDIDAATDGEIECEFVVDASGQASVLGRQLDIWEIDEDFRFVSLWGYFKGAKYVALDGKAHPFEKSREIKPTTFVTALKDGDGAWSWLWHITMRENTSVGLVISREELARAKANYESLEAYYRETCSTTPIINQLLEDATYEGEFSAIRDFSYRVKQAAGPGYLMIGDAATFIDPVFSQGIVLAFYTANLASWAIDRAMKRPEDTERTMAMYSHQLLMRADMARSMALPSYMPPEVSEAGRTAVGFESKQEQKLMRVAAGLTNRSQNFHTLVGGQEDEEDTIKILESIEF</sequence>
<dbReference type="PANTHER" id="PTHR43747">
    <property type="entry name" value="FAD-BINDING PROTEIN"/>
    <property type="match status" value="1"/>
</dbReference>